<dbReference type="Pfam" id="PF13416">
    <property type="entry name" value="SBP_bac_8"/>
    <property type="match status" value="1"/>
</dbReference>
<dbReference type="EMBL" id="CP036266">
    <property type="protein sequence ID" value="QDT21272.1"/>
    <property type="molecule type" value="Genomic_DNA"/>
</dbReference>
<dbReference type="SUPFAM" id="SSF53850">
    <property type="entry name" value="Periplasmic binding protein-like II"/>
    <property type="match status" value="1"/>
</dbReference>
<gene>
    <name evidence="3" type="ORF">HG66A1_30710</name>
</gene>
<dbReference type="Gene3D" id="3.40.190.10">
    <property type="entry name" value="Periplasmic binding protein-like II"/>
    <property type="match status" value="2"/>
</dbReference>
<name>A0A517PPH3_9PLAN</name>
<dbReference type="Proteomes" id="UP000320421">
    <property type="component" value="Chromosome"/>
</dbReference>
<keyword evidence="2" id="KW-1133">Transmembrane helix</keyword>
<evidence type="ECO:0000256" key="1">
    <source>
        <dbReference type="ARBA" id="ARBA00022729"/>
    </source>
</evidence>
<organism evidence="3 4">
    <name type="scientific">Gimesia chilikensis</name>
    <dbReference type="NCBI Taxonomy" id="2605989"/>
    <lineage>
        <taxon>Bacteria</taxon>
        <taxon>Pseudomonadati</taxon>
        <taxon>Planctomycetota</taxon>
        <taxon>Planctomycetia</taxon>
        <taxon>Planctomycetales</taxon>
        <taxon>Planctomycetaceae</taxon>
        <taxon>Gimesia</taxon>
    </lineage>
</organism>
<dbReference type="PIRSF" id="PIRSF002825">
    <property type="entry name" value="CfbpA"/>
    <property type="match status" value="1"/>
</dbReference>
<sequence length="347" mass="38850">MNEQIRPQGAPGWLTLIIILLLALLGIGVVFYVQKQADPLVVYCAHDSIFSEKILNEFMAETGIAVEPRFDTEATKSLGLTNLIIREQEHPQCDVFWNNQTLGTADLKSRGLLESYKGSGYERIPESFKDPEGCWTGFAARLRVFITNTNQLQADSAAIEKVLAGPLDQVAIAKPLYGTTLTHFTILCDVWGLDQLKAWYAEQLKRGIQVTTGNSQVKNLVAGGACVLGYTDTDDYFVAVDEQQPVAAVPVTIEDKVILIPNSVAIIKGTQKREQAEKLVDFLLSERVELELAHSQSRQIPLGPVDWEQVPEEVKQYRSEIEKAYPLTNLVKQREQTLDWLKTEYLK</sequence>
<feature type="transmembrane region" description="Helical" evidence="2">
    <location>
        <begin position="12"/>
        <end position="33"/>
    </location>
</feature>
<dbReference type="OrthoDB" id="9791045at2"/>
<dbReference type="InterPro" id="IPR026045">
    <property type="entry name" value="Ferric-bd"/>
</dbReference>
<reference evidence="3 4" key="1">
    <citation type="submission" date="2019-02" db="EMBL/GenBank/DDBJ databases">
        <title>Deep-cultivation of Planctomycetes and their phenomic and genomic characterization uncovers novel biology.</title>
        <authorList>
            <person name="Wiegand S."/>
            <person name="Jogler M."/>
            <person name="Boedeker C."/>
            <person name="Pinto D."/>
            <person name="Vollmers J."/>
            <person name="Rivas-Marin E."/>
            <person name="Kohn T."/>
            <person name="Peeters S.H."/>
            <person name="Heuer A."/>
            <person name="Rast P."/>
            <person name="Oberbeckmann S."/>
            <person name="Bunk B."/>
            <person name="Jeske O."/>
            <person name="Meyerdierks A."/>
            <person name="Storesund J.E."/>
            <person name="Kallscheuer N."/>
            <person name="Luecker S."/>
            <person name="Lage O.M."/>
            <person name="Pohl T."/>
            <person name="Merkel B.J."/>
            <person name="Hornburger P."/>
            <person name="Mueller R.-W."/>
            <person name="Bruemmer F."/>
            <person name="Labrenz M."/>
            <person name="Spormann A.M."/>
            <person name="Op den Camp H."/>
            <person name="Overmann J."/>
            <person name="Amann R."/>
            <person name="Jetten M.S.M."/>
            <person name="Mascher T."/>
            <person name="Medema M.H."/>
            <person name="Devos D.P."/>
            <person name="Kaster A.-K."/>
            <person name="Ovreas L."/>
            <person name="Rohde M."/>
            <person name="Galperin M.Y."/>
            <person name="Jogler C."/>
        </authorList>
    </citation>
    <scope>NUCLEOTIDE SEQUENCE [LARGE SCALE GENOMIC DNA]</scope>
    <source>
        <strain evidence="3 4">HG66A1</strain>
    </source>
</reference>
<evidence type="ECO:0000256" key="2">
    <source>
        <dbReference type="SAM" id="Phobius"/>
    </source>
</evidence>
<evidence type="ECO:0008006" key="5">
    <source>
        <dbReference type="Google" id="ProtNLM"/>
    </source>
</evidence>
<accession>A0A517PPH3</accession>
<evidence type="ECO:0000313" key="3">
    <source>
        <dbReference type="EMBL" id="QDT21272.1"/>
    </source>
</evidence>
<dbReference type="PANTHER" id="PTHR30006:SF24">
    <property type="entry name" value="SLL0237 PROTEIN"/>
    <property type="match status" value="1"/>
</dbReference>
<keyword evidence="2" id="KW-0472">Membrane</keyword>
<keyword evidence="2" id="KW-0812">Transmembrane</keyword>
<dbReference type="InterPro" id="IPR006059">
    <property type="entry name" value="SBP"/>
</dbReference>
<keyword evidence="4" id="KW-1185">Reference proteome</keyword>
<protein>
    <recommendedName>
        <fullName evidence="5">Extracellular solute-binding protein</fullName>
    </recommendedName>
</protein>
<dbReference type="PANTHER" id="PTHR30006">
    <property type="entry name" value="THIAMINE-BINDING PERIPLASMIC PROTEIN-RELATED"/>
    <property type="match status" value="1"/>
</dbReference>
<dbReference type="AlphaFoldDB" id="A0A517PPH3"/>
<evidence type="ECO:0000313" key="4">
    <source>
        <dbReference type="Proteomes" id="UP000320421"/>
    </source>
</evidence>
<proteinExistence type="predicted"/>
<dbReference type="RefSeq" id="WP_145185331.1">
    <property type="nucleotide sequence ID" value="NZ_CP036266.1"/>
</dbReference>
<keyword evidence="1" id="KW-0732">Signal</keyword>